<dbReference type="EMBL" id="MGES01000037">
    <property type="protein sequence ID" value="OGL88606.1"/>
    <property type="molecule type" value="Genomic_DNA"/>
</dbReference>
<sequence length="112" mass="13078">MKIHKMKLTKTPFEKIKNGGKIIESRLFDEKRQQINIGDRIEFIQNDNLSQKVTTMVTALYKYATFKELFSHFPPAYFGGDSKKNLLRGIHQFYSSEEETRFGVVGIMVKKK</sequence>
<dbReference type="STRING" id="1802410.A3H75_00750"/>
<dbReference type="InterPro" id="IPR007374">
    <property type="entry name" value="ASCH_domain"/>
</dbReference>
<proteinExistence type="predicted"/>
<comment type="caution">
    <text evidence="2">The sequence shown here is derived from an EMBL/GenBank/DDBJ whole genome shotgun (WGS) entry which is preliminary data.</text>
</comment>
<gene>
    <name evidence="2" type="ORF">A3H75_00750</name>
</gene>
<dbReference type="AlphaFoldDB" id="A0A1F7VDK5"/>
<dbReference type="Proteomes" id="UP000176678">
    <property type="component" value="Unassembled WGS sequence"/>
</dbReference>
<feature type="domain" description="ASCH" evidence="1">
    <location>
        <begin position="7"/>
        <end position="110"/>
    </location>
</feature>
<reference evidence="2 3" key="1">
    <citation type="journal article" date="2016" name="Nat. Commun.">
        <title>Thousands of microbial genomes shed light on interconnected biogeochemical processes in an aquifer system.</title>
        <authorList>
            <person name="Anantharaman K."/>
            <person name="Brown C.T."/>
            <person name="Hug L.A."/>
            <person name="Sharon I."/>
            <person name="Castelle C.J."/>
            <person name="Probst A.J."/>
            <person name="Thomas B.C."/>
            <person name="Singh A."/>
            <person name="Wilkins M.J."/>
            <person name="Karaoz U."/>
            <person name="Brodie E.L."/>
            <person name="Williams K.H."/>
            <person name="Hubbard S.S."/>
            <person name="Banfield J.F."/>
        </authorList>
    </citation>
    <scope>NUCLEOTIDE SEQUENCE [LARGE SCALE GENOMIC DNA]</scope>
</reference>
<dbReference type="Gene3D" id="2.30.130.30">
    <property type="entry name" value="Hypothetical protein"/>
    <property type="match status" value="1"/>
</dbReference>
<evidence type="ECO:0000313" key="2">
    <source>
        <dbReference type="EMBL" id="OGL88606.1"/>
    </source>
</evidence>
<dbReference type="Pfam" id="PF04266">
    <property type="entry name" value="ASCH"/>
    <property type="match status" value="1"/>
</dbReference>
<evidence type="ECO:0000313" key="3">
    <source>
        <dbReference type="Proteomes" id="UP000176678"/>
    </source>
</evidence>
<name>A0A1F7VDK5_9BACT</name>
<dbReference type="SUPFAM" id="SSF88697">
    <property type="entry name" value="PUA domain-like"/>
    <property type="match status" value="1"/>
</dbReference>
<organism evidence="2 3">
    <name type="scientific">Candidatus Uhrbacteria bacterium RIFCSPLOWO2_02_FULL_51_9</name>
    <dbReference type="NCBI Taxonomy" id="1802410"/>
    <lineage>
        <taxon>Bacteria</taxon>
        <taxon>Candidatus Uhriibacteriota</taxon>
    </lineage>
</organism>
<dbReference type="InterPro" id="IPR015947">
    <property type="entry name" value="PUA-like_sf"/>
</dbReference>
<evidence type="ECO:0000259" key="1">
    <source>
        <dbReference type="Pfam" id="PF04266"/>
    </source>
</evidence>
<protein>
    <recommendedName>
        <fullName evidence="1">ASCH domain-containing protein</fullName>
    </recommendedName>
</protein>
<accession>A0A1F7VDK5</accession>